<dbReference type="Proteomes" id="UP000284842">
    <property type="component" value="Unassembled WGS sequence"/>
</dbReference>
<comment type="caution">
    <text evidence="1">The sequence shown here is derived from an EMBL/GenBank/DDBJ whole genome shotgun (WGS) entry which is preliminary data.</text>
</comment>
<proteinExistence type="predicted"/>
<sequence length="320" mass="37200">MECSTTSPAQTCPVLPPELELAIFELAFDPTDFSSSLKYMLVAKRVYEWIRPLLFRVFDQIDRPPFPDFEAHKDMLNIAEIGPFAHHLVIGRIHTSLDACTMIRHMPNIRDLAIWYGLNMKPIIPALEGLENLQRLSCGLNGLDSDQLLLPAFTNLTHLELLTPRNDWDFKVLESYKRLTHLSVYGAKDWECDTVETVLRSCVNLKVFVLTEDCRLGVPEDIRNMCESHHTLLIFSNDVACHKDWKRGAYGGDDYWVLAERLVDARKRGFFKKEHYDFGYISTKNEWRDHLTEDGEAWFDKLPPLRDMSHMVLNWADRRD</sequence>
<evidence type="ECO:0008006" key="3">
    <source>
        <dbReference type="Google" id="ProtNLM"/>
    </source>
</evidence>
<reference evidence="1 2" key="1">
    <citation type="journal article" date="2018" name="Evol. Lett.">
        <title>Horizontal gene cluster transfer increased hallucinogenic mushroom diversity.</title>
        <authorList>
            <person name="Reynolds H.T."/>
            <person name="Vijayakumar V."/>
            <person name="Gluck-Thaler E."/>
            <person name="Korotkin H.B."/>
            <person name="Matheny P.B."/>
            <person name="Slot J.C."/>
        </authorList>
    </citation>
    <scope>NUCLEOTIDE SEQUENCE [LARGE SCALE GENOMIC DNA]</scope>
    <source>
        <strain evidence="1 2">2629</strain>
    </source>
</reference>
<dbReference type="InParanoid" id="A0A409Y9B5"/>
<evidence type="ECO:0000313" key="1">
    <source>
        <dbReference type="EMBL" id="PPQ99676.1"/>
    </source>
</evidence>
<gene>
    <name evidence="1" type="ORF">CVT24_009748</name>
</gene>
<organism evidence="1 2">
    <name type="scientific">Panaeolus cyanescens</name>
    <dbReference type="NCBI Taxonomy" id="181874"/>
    <lineage>
        <taxon>Eukaryota</taxon>
        <taxon>Fungi</taxon>
        <taxon>Dikarya</taxon>
        <taxon>Basidiomycota</taxon>
        <taxon>Agaricomycotina</taxon>
        <taxon>Agaricomycetes</taxon>
        <taxon>Agaricomycetidae</taxon>
        <taxon>Agaricales</taxon>
        <taxon>Agaricineae</taxon>
        <taxon>Galeropsidaceae</taxon>
        <taxon>Panaeolus</taxon>
    </lineage>
</organism>
<protein>
    <recommendedName>
        <fullName evidence="3">F-box domain-containing protein</fullName>
    </recommendedName>
</protein>
<dbReference type="OrthoDB" id="3021279at2759"/>
<dbReference type="InterPro" id="IPR032675">
    <property type="entry name" value="LRR_dom_sf"/>
</dbReference>
<name>A0A409Y9B5_9AGAR</name>
<dbReference type="EMBL" id="NHTK01001349">
    <property type="protein sequence ID" value="PPQ99676.1"/>
    <property type="molecule type" value="Genomic_DNA"/>
</dbReference>
<dbReference type="Gene3D" id="3.80.10.10">
    <property type="entry name" value="Ribonuclease Inhibitor"/>
    <property type="match status" value="1"/>
</dbReference>
<dbReference type="AlphaFoldDB" id="A0A409Y9B5"/>
<accession>A0A409Y9B5</accession>
<evidence type="ECO:0000313" key="2">
    <source>
        <dbReference type="Proteomes" id="UP000284842"/>
    </source>
</evidence>
<keyword evidence="2" id="KW-1185">Reference proteome</keyword>
<dbReference type="SUPFAM" id="SSF52047">
    <property type="entry name" value="RNI-like"/>
    <property type="match status" value="1"/>
</dbReference>